<name>N1PK16_DOTSN</name>
<evidence type="ECO:0000313" key="2">
    <source>
        <dbReference type="EMBL" id="EME41905.1"/>
    </source>
</evidence>
<dbReference type="OrthoDB" id="10017101at2759"/>
<dbReference type="Proteomes" id="UP000016933">
    <property type="component" value="Unassembled WGS sequence"/>
</dbReference>
<protein>
    <recommendedName>
        <fullName evidence="4">Methyltransferase domain-containing protein</fullName>
    </recommendedName>
</protein>
<dbReference type="STRING" id="675120.N1PK16"/>
<sequence>MAAVSAPEPAIEHHGDSSSHYSLPNGATEKARLHQQHEAVMAIMEQEPIHAPVSGREIKKIVEIGCGVNADMTNILAQRFPKAQVYGVDLSAVEPDDVPSNVEFIRGNVTKLIGVDERLAPGSADYVFSRFLLAGVDDWESHIKSVARLLAPGGWLEMHDGKTLHYYDYQTGEALSKDWEWLSFFDKRAPEQDKSDLHSIRHWKAWFSSAGLNDVVAKPYRLRFEPTPIPEEPAGELFAQHGTVRTWTSFAPALERWFPGPENAERRRALVDRCKEGLSAEKGKHLPFVAIWGRRSEK</sequence>
<dbReference type="HOGENOM" id="CLU_010595_2_1_1"/>
<keyword evidence="3" id="KW-1185">Reference proteome</keyword>
<dbReference type="OMA" id="WFPGPEN"/>
<dbReference type="CDD" id="cd02440">
    <property type="entry name" value="AdoMet_MTases"/>
    <property type="match status" value="1"/>
</dbReference>
<evidence type="ECO:0008006" key="4">
    <source>
        <dbReference type="Google" id="ProtNLM"/>
    </source>
</evidence>
<dbReference type="PANTHER" id="PTHR43591:SF24">
    <property type="entry name" value="2-METHOXY-6-POLYPRENYL-1,4-BENZOQUINOL METHYLASE, MITOCHONDRIAL"/>
    <property type="match status" value="1"/>
</dbReference>
<dbReference type="Pfam" id="PF13489">
    <property type="entry name" value="Methyltransf_23"/>
    <property type="match status" value="1"/>
</dbReference>
<proteinExistence type="predicted"/>
<feature type="region of interest" description="Disordered" evidence="1">
    <location>
        <begin position="1"/>
        <end position="25"/>
    </location>
</feature>
<dbReference type="GO" id="GO:0008168">
    <property type="term" value="F:methyltransferase activity"/>
    <property type="evidence" value="ECO:0007669"/>
    <property type="project" value="TreeGrafter"/>
</dbReference>
<dbReference type="SUPFAM" id="SSF53335">
    <property type="entry name" value="S-adenosyl-L-methionine-dependent methyltransferases"/>
    <property type="match status" value="1"/>
</dbReference>
<reference evidence="2 3" key="2">
    <citation type="journal article" date="2012" name="PLoS Pathog.">
        <title>Diverse lifestyles and strategies of plant pathogenesis encoded in the genomes of eighteen Dothideomycetes fungi.</title>
        <authorList>
            <person name="Ohm R.A."/>
            <person name="Feau N."/>
            <person name="Henrissat B."/>
            <person name="Schoch C.L."/>
            <person name="Horwitz B.A."/>
            <person name="Barry K.W."/>
            <person name="Condon B.J."/>
            <person name="Copeland A.C."/>
            <person name="Dhillon B."/>
            <person name="Glaser F."/>
            <person name="Hesse C.N."/>
            <person name="Kosti I."/>
            <person name="LaButti K."/>
            <person name="Lindquist E.A."/>
            <person name="Lucas S."/>
            <person name="Salamov A.A."/>
            <person name="Bradshaw R.E."/>
            <person name="Ciuffetti L."/>
            <person name="Hamelin R.C."/>
            <person name="Kema G.H.J."/>
            <person name="Lawrence C."/>
            <person name="Scott J.A."/>
            <person name="Spatafora J.W."/>
            <person name="Turgeon B.G."/>
            <person name="de Wit P.J.G.M."/>
            <person name="Zhong S."/>
            <person name="Goodwin S.B."/>
            <person name="Grigoriev I.V."/>
        </authorList>
    </citation>
    <scope>NUCLEOTIDE SEQUENCE [LARGE SCALE GENOMIC DNA]</scope>
    <source>
        <strain evidence="3">NZE10 / CBS 128990</strain>
    </source>
</reference>
<gene>
    <name evidence="2" type="ORF">DOTSEDRAFT_27014</name>
</gene>
<dbReference type="Gene3D" id="3.40.50.150">
    <property type="entry name" value="Vaccinia Virus protein VP39"/>
    <property type="match status" value="1"/>
</dbReference>
<evidence type="ECO:0000256" key="1">
    <source>
        <dbReference type="SAM" id="MobiDB-lite"/>
    </source>
</evidence>
<dbReference type="InterPro" id="IPR029063">
    <property type="entry name" value="SAM-dependent_MTases_sf"/>
</dbReference>
<dbReference type="AlphaFoldDB" id="N1PK16"/>
<dbReference type="PANTHER" id="PTHR43591">
    <property type="entry name" value="METHYLTRANSFERASE"/>
    <property type="match status" value="1"/>
</dbReference>
<accession>N1PK16</accession>
<reference evidence="3" key="1">
    <citation type="journal article" date="2012" name="PLoS Genet.">
        <title>The genomes of the fungal plant pathogens Cladosporium fulvum and Dothistroma septosporum reveal adaptation to different hosts and lifestyles but also signatures of common ancestry.</title>
        <authorList>
            <person name="de Wit P.J.G.M."/>
            <person name="van der Burgt A."/>
            <person name="Oekmen B."/>
            <person name="Stergiopoulos I."/>
            <person name="Abd-Elsalam K.A."/>
            <person name="Aerts A.L."/>
            <person name="Bahkali A.H."/>
            <person name="Beenen H.G."/>
            <person name="Chettri P."/>
            <person name="Cox M.P."/>
            <person name="Datema E."/>
            <person name="de Vries R.P."/>
            <person name="Dhillon B."/>
            <person name="Ganley A.R."/>
            <person name="Griffiths S.A."/>
            <person name="Guo Y."/>
            <person name="Hamelin R.C."/>
            <person name="Henrissat B."/>
            <person name="Kabir M.S."/>
            <person name="Jashni M.K."/>
            <person name="Kema G."/>
            <person name="Klaubauf S."/>
            <person name="Lapidus A."/>
            <person name="Levasseur A."/>
            <person name="Lindquist E."/>
            <person name="Mehrabi R."/>
            <person name="Ohm R.A."/>
            <person name="Owen T.J."/>
            <person name="Salamov A."/>
            <person name="Schwelm A."/>
            <person name="Schijlen E."/>
            <person name="Sun H."/>
            <person name="van den Burg H.A."/>
            <person name="van Ham R.C.H.J."/>
            <person name="Zhang S."/>
            <person name="Goodwin S.B."/>
            <person name="Grigoriev I.V."/>
            <person name="Collemare J."/>
            <person name="Bradshaw R.E."/>
        </authorList>
    </citation>
    <scope>NUCLEOTIDE SEQUENCE [LARGE SCALE GENOMIC DNA]</scope>
    <source>
        <strain evidence="3">NZE10 / CBS 128990</strain>
    </source>
</reference>
<evidence type="ECO:0000313" key="3">
    <source>
        <dbReference type="Proteomes" id="UP000016933"/>
    </source>
</evidence>
<organism evidence="2 3">
    <name type="scientific">Dothistroma septosporum (strain NZE10 / CBS 128990)</name>
    <name type="common">Red band needle blight fungus</name>
    <name type="synonym">Mycosphaerella pini</name>
    <dbReference type="NCBI Taxonomy" id="675120"/>
    <lineage>
        <taxon>Eukaryota</taxon>
        <taxon>Fungi</taxon>
        <taxon>Dikarya</taxon>
        <taxon>Ascomycota</taxon>
        <taxon>Pezizomycotina</taxon>
        <taxon>Dothideomycetes</taxon>
        <taxon>Dothideomycetidae</taxon>
        <taxon>Mycosphaerellales</taxon>
        <taxon>Mycosphaerellaceae</taxon>
        <taxon>Dothistroma</taxon>
    </lineage>
</organism>
<dbReference type="eggNOG" id="ENOG502STQS">
    <property type="taxonomic scope" value="Eukaryota"/>
</dbReference>
<dbReference type="EMBL" id="KB446542">
    <property type="protein sequence ID" value="EME41905.1"/>
    <property type="molecule type" value="Genomic_DNA"/>
</dbReference>